<dbReference type="EMBL" id="CAXJIO010000013">
    <property type="protein sequence ID" value="CAL2103665.1"/>
    <property type="molecule type" value="Genomic_DNA"/>
</dbReference>
<feature type="domain" description="N-acetyltransferase" evidence="1">
    <location>
        <begin position="1"/>
        <end position="160"/>
    </location>
</feature>
<dbReference type="Proteomes" id="UP001497527">
    <property type="component" value="Unassembled WGS sequence"/>
</dbReference>
<dbReference type="InterPro" id="IPR050276">
    <property type="entry name" value="MshD_Acetyltransferase"/>
</dbReference>
<evidence type="ECO:0000313" key="2">
    <source>
        <dbReference type="EMBL" id="CAL2103665.1"/>
    </source>
</evidence>
<dbReference type="Pfam" id="PF00583">
    <property type="entry name" value="Acetyltransf_1"/>
    <property type="match status" value="2"/>
</dbReference>
<keyword evidence="3" id="KW-1185">Reference proteome</keyword>
<dbReference type="RefSeq" id="WP_348717858.1">
    <property type="nucleotide sequence ID" value="NZ_CAXJIO010000013.1"/>
</dbReference>
<organism evidence="2 3">
    <name type="scientific">Tenacibaculum polynesiense</name>
    <dbReference type="NCBI Taxonomy" id="3137857"/>
    <lineage>
        <taxon>Bacteria</taxon>
        <taxon>Pseudomonadati</taxon>
        <taxon>Bacteroidota</taxon>
        <taxon>Flavobacteriia</taxon>
        <taxon>Flavobacteriales</taxon>
        <taxon>Flavobacteriaceae</taxon>
        <taxon>Tenacibaculum</taxon>
    </lineage>
</organism>
<sequence length="279" mass="31832">MNIKTLKETSIEEILEVFNHSFSDYFVPFKLTYEQLLAKMKADKTDLSLSVGTFENETLVGFILHGFDVINHKKIAYNGGTGVIPEKRGLGLTKQMYSYILPILKTKGINKLQLEVISNNIQAIKSYQKAGFEIKRNLSCFKGTITSLPTNSTIKIKPITSYHWELMESFWSVSPTWQNASNTLHELTHIHTSLGAYYQNQLVGYVIYNPSSNRIQQIAIDKAFRKQKIASSLINKLLKGNETKISVINVDNSNQELCLFFEKIGLSYYLEQLEMQLNL</sequence>
<feature type="domain" description="N-acetyltransferase" evidence="1">
    <location>
        <begin position="154"/>
        <end position="279"/>
    </location>
</feature>
<proteinExistence type="predicted"/>
<evidence type="ECO:0000313" key="3">
    <source>
        <dbReference type="Proteomes" id="UP001497527"/>
    </source>
</evidence>
<dbReference type="InterPro" id="IPR016181">
    <property type="entry name" value="Acyl_CoA_acyltransferase"/>
</dbReference>
<gene>
    <name evidence="2" type="ORF">T190423A01A_40258</name>
</gene>
<evidence type="ECO:0000259" key="1">
    <source>
        <dbReference type="PROSITE" id="PS51186"/>
    </source>
</evidence>
<dbReference type="PROSITE" id="PS51186">
    <property type="entry name" value="GNAT"/>
    <property type="match status" value="2"/>
</dbReference>
<protein>
    <submittedName>
        <fullName evidence="2">Acetyltransferase (GNAT) domain-containing protein</fullName>
    </submittedName>
</protein>
<accession>A0ABP1F2E5</accession>
<reference evidence="2 3" key="1">
    <citation type="submission" date="2024-05" db="EMBL/GenBank/DDBJ databases">
        <authorList>
            <person name="Duchaud E."/>
        </authorList>
    </citation>
    <scope>NUCLEOTIDE SEQUENCE [LARGE SCALE GENOMIC DNA]</scope>
    <source>
        <strain evidence="2">Ena-SAMPLE-TAB-13-05-2024-13:56:06:370-140308</strain>
    </source>
</reference>
<dbReference type="PANTHER" id="PTHR43617">
    <property type="entry name" value="L-AMINO ACID N-ACETYLTRANSFERASE"/>
    <property type="match status" value="1"/>
</dbReference>
<dbReference type="SUPFAM" id="SSF55729">
    <property type="entry name" value="Acyl-CoA N-acyltransferases (Nat)"/>
    <property type="match status" value="2"/>
</dbReference>
<comment type="caution">
    <text evidence="2">The sequence shown here is derived from an EMBL/GenBank/DDBJ whole genome shotgun (WGS) entry which is preliminary data.</text>
</comment>
<dbReference type="Gene3D" id="3.40.630.30">
    <property type="match status" value="2"/>
</dbReference>
<dbReference type="InterPro" id="IPR000182">
    <property type="entry name" value="GNAT_dom"/>
</dbReference>
<name>A0ABP1F2E5_9FLAO</name>
<dbReference type="CDD" id="cd04301">
    <property type="entry name" value="NAT_SF"/>
    <property type="match status" value="1"/>
</dbReference>